<dbReference type="Proteomes" id="UP001213566">
    <property type="component" value="Unassembled WGS sequence"/>
</dbReference>
<dbReference type="Proteomes" id="UP000471678">
    <property type="component" value="Unassembled WGS sequence"/>
</dbReference>
<dbReference type="EMBL" id="VSUB01000025">
    <property type="protein sequence ID" value="MYY65806.1"/>
    <property type="molecule type" value="Genomic_DNA"/>
</dbReference>
<comment type="caution">
    <text evidence="2">The sequence shown here is derived from an EMBL/GenBank/DDBJ whole genome shotgun (WGS) entry which is preliminary data.</text>
</comment>
<dbReference type="EMBL" id="JARKHV010000023">
    <property type="protein sequence ID" value="MDF4187289.1"/>
    <property type="molecule type" value="Genomic_DNA"/>
</dbReference>
<dbReference type="SUPFAM" id="SSF52540">
    <property type="entry name" value="P-loop containing nucleoside triphosphate hydrolases"/>
    <property type="match status" value="1"/>
</dbReference>
<organism evidence="2 3">
    <name type="scientific">Ligilactobacillus salivarius</name>
    <dbReference type="NCBI Taxonomy" id="1624"/>
    <lineage>
        <taxon>Bacteria</taxon>
        <taxon>Bacillati</taxon>
        <taxon>Bacillota</taxon>
        <taxon>Bacilli</taxon>
        <taxon>Lactobacillales</taxon>
        <taxon>Lactobacillaceae</taxon>
        <taxon>Ligilactobacillus</taxon>
    </lineage>
</organism>
<proteinExistence type="predicted"/>
<evidence type="ECO:0008006" key="4">
    <source>
        <dbReference type="Google" id="ProtNLM"/>
    </source>
</evidence>
<accession>A0A6N9ITV1</accession>
<dbReference type="RefSeq" id="WP_161023155.1">
    <property type="nucleotide sequence ID" value="NZ_JARKHV010000023.1"/>
</dbReference>
<gene>
    <name evidence="2" type="ORF">FYL25_10495</name>
    <name evidence="1" type="ORF">PV940_09740</name>
</gene>
<dbReference type="CDD" id="cd01120">
    <property type="entry name" value="RecA-like_superfamily"/>
    <property type="match status" value="1"/>
</dbReference>
<name>A0A6N9ITV1_9LACO</name>
<sequence length="375" mass="41786">MPTTNNNMSKEFTNNEIAEFAKSVLDTALPIEETSLSHSFDVVVSQEKGYLDFIPMLPTSYSLDSEFCKRLQHALVGALYPYFNVFASPAPNFKPTGSNRLNDARSLRIYFRKGLYHRLKFVKLSDCVAKTNDGYHYVIPLMNGYNYRISTDDVGHIGLTGGSGNGKTMLLLYFAQCFLTMNAKLIMIDPKLDTALYQFSQKHPEVKYFNPSAGDNTSVFMTDVLKQLASVVDLIHYRQQELITNPNKVFQPCVVFIDEALALTSFLTKKQKDTYASFIDSITLMGRSTSIILCIAAQGMEANTTLSSTSRDQLGLKVVLSPNPGTSETRYLMKDYDPSSVVINKDGFNKGLGLAQMQSDNLIVPFMAPYIGSVD</sequence>
<evidence type="ECO:0000313" key="1">
    <source>
        <dbReference type="EMBL" id="MDF4187289.1"/>
    </source>
</evidence>
<dbReference type="Gene3D" id="3.40.50.300">
    <property type="entry name" value="P-loop containing nucleotide triphosphate hydrolases"/>
    <property type="match status" value="1"/>
</dbReference>
<reference evidence="2 3" key="1">
    <citation type="journal article" date="2020" name="Food Funct.">
        <title>Screening of Lactobacillus salivarius strains from the feces of Chinese populations and the evaluation of their effects against intestinal inflammation in mice.</title>
        <authorList>
            <person name="Zhai Q."/>
            <person name="Shen X."/>
            <person name="Cen S."/>
            <person name="Zhang C."/>
            <person name="Tian F."/>
            <person name="Zhao J."/>
            <person name="Zhang H."/>
            <person name="Xue Y."/>
            <person name="Chen W."/>
        </authorList>
    </citation>
    <scope>NUCLEOTIDE SEQUENCE [LARGE SCALE GENOMIC DNA]</scope>
    <source>
        <strain evidence="2 3">FYNDL5_1.scaf</strain>
    </source>
</reference>
<evidence type="ECO:0000313" key="3">
    <source>
        <dbReference type="Proteomes" id="UP000471678"/>
    </source>
</evidence>
<reference evidence="1" key="2">
    <citation type="submission" date="2023-02" db="EMBL/GenBank/DDBJ databases">
        <title>Draft Whole-Genome Sequences of competitive exclusion Lactobacillus salivarius strains for Poultry.</title>
        <authorList>
            <person name="Ma L.M."/>
            <person name="Lopez-Guerra N."/>
            <person name="Zhang G."/>
        </authorList>
    </citation>
    <scope>NUCLEOTIDE SEQUENCE</scope>
    <source>
        <strain evidence="1">Salm-9</strain>
    </source>
</reference>
<evidence type="ECO:0000313" key="2">
    <source>
        <dbReference type="EMBL" id="MYY65806.1"/>
    </source>
</evidence>
<protein>
    <recommendedName>
        <fullName evidence="4">Cell division protein FtsK</fullName>
    </recommendedName>
</protein>
<dbReference type="InterPro" id="IPR027417">
    <property type="entry name" value="P-loop_NTPase"/>
</dbReference>
<dbReference type="AlphaFoldDB" id="A0A6N9ITV1"/>